<reference evidence="2" key="1">
    <citation type="journal article" date="2022" name="bioRxiv">
        <title>Sequencing and chromosome-scale assembly of the giantPleurodeles waltlgenome.</title>
        <authorList>
            <person name="Brown T."/>
            <person name="Elewa A."/>
            <person name="Iarovenko S."/>
            <person name="Subramanian E."/>
            <person name="Araus A.J."/>
            <person name="Petzold A."/>
            <person name="Susuki M."/>
            <person name="Suzuki K.-i.T."/>
            <person name="Hayashi T."/>
            <person name="Toyoda A."/>
            <person name="Oliveira C."/>
            <person name="Osipova E."/>
            <person name="Leigh N.D."/>
            <person name="Simon A."/>
            <person name="Yun M.H."/>
        </authorList>
    </citation>
    <scope>NUCLEOTIDE SEQUENCE</scope>
    <source>
        <strain evidence="2">20211129_DDA</strain>
        <tissue evidence="2">Liver</tissue>
    </source>
</reference>
<accession>A0AAV7L2H4</accession>
<dbReference type="EMBL" id="JANPWB010000016">
    <property type="protein sequence ID" value="KAJ1085222.1"/>
    <property type="molecule type" value="Genomic_DNA"/>
</dbReference>
<name>A0AAV7L2H4_PLEWA</name>
<evidence type="ECO:0000313" key="2">
    <source>
        <dbReference type="EMBL" id="KAJ1085222.1"/>
    </source>
</evidence>
<dbReference type="Proteomes" id="UP001066276">
    <property type="component" value="Chromosome 12"/>
</dbReference>
<evidence type="ECO:0000313" key="3">
    <source>
        <dbReference type="Proteomes" id="UP001066276"/>
    </source>
</evidence>
<evidence type="ECO:0000256" key="1">
    <source>
        <dbReference type="SAM" id="MobiDB-lite"/>
    </source>
</evidence>
<feature type="region of interest" description="Disordered" evidence="1">
    <location>
        <begin position="78"/>
        <end position="99"/>
    </location>
</feature>
<keyword evidence="3" id="KW-1185">Reference proteome</keyword>
<comment type="caution">
    <text evidence="2">The sequence shown here is derived from an EMBL/GenBank/DDBJ whole genome shotgun (WGS) entry which is preliminary data.</text>
</comment>
<gene>
    <name evidence="2" type="ORF">NDU88_005355</name>
</gene>
<protein>
    <submittedName>
        <fullName evidence="2">Uncharacterized protein</fullName>
    </submittedName>
</protein>
<proteinExistence type="predicted"/>
<dbReference type="AlphaFoldDB" id="A0AAV7L2H4"/>
<sequence>MCGEGWGRSLQRRLHPFARCHGNPGERCAARPGHPRLLYVVRSKRRVEVAALSRSGKGQAGCTGSSGALTYPPYLLRPPARAGEMSPARVPRARGRGAR</sequence>
<organism evidence="2 3">
    <name type="scientific">Pleurodeles waltl</name>
    <name type="common">Iberian ribbed newt</name>
    <dbReference type="NCBI Taxonomy" id="8319"/>
    <lineage>
        <taxon>Eukaryota</taxon>
        <taxon>Metazoa</taxon>
        <taxon>Chordata</taxon>
        <taxon>Craniata</taxon>
        <taxon>Vertebrata</taxon>
        <taxon>Euteleostomi</taxon>
        <taxon>Amphibia</taxon>
        <taxon>Batrachia</taxon>
        <taxon>Caudata</taxon>
        <taxon>Salamandroidea</taxon>
        <taxon>Salamandridae</taxon>
        <taxon>Pleurodelinae</taxon>
        <taxon>Pleurodeles</taxon>
    </lineage>
</organism>